<sequence length="73" mass="7786">MGTIPVAVVVVLVVRYGRCQRQLKHDDVPVPVVLVAVAQLHRTAVSAQPLTNSHNVNSISSSSSQGRCITPID</sequence>
<evidence type="ECO:0000256" key="1">
    <source>
        <dbReference type="SAM" id="SignalP"/>
    </source>
</evidence>
<dbReference type="EMBL" id="GGFJ01014231">
    <property type="protein sequence ID" value="MBW63372.1"/>
    <property type="molecule type" value="Transcribed_RNA"/>
</dbReference>
<dbReference type="AlphaFoldDB" id="A0A2M4CDG0"/>
<name>A0A2M4CDG0_9DIPT</name>
<feature type="chain" id="PRO_5014818083" evidence="1">
    <location>
        <begin position="20"/>
        <end position="73"/>
    </location>
</feature>
<feature type="signal peptide" evidence="1">
    <location>
        <begin position="1"/>
        <end position="19"/>
    </location>
</feature>
<keyword evidence="1" id="KW-0732">Signal</keyword>
<proteinExistence type="predicted"/>
<evidence type="ECO:0000313" key="2">
    <source>
        <dbReference type="EMBL" id="MBW63372.1"/>
    </source>
</evidence>
<organism evidence="2">
    <name type="scientific">Anopheles marajoara</name>
    <dbReference type="NCBI Taxonomy" id="58244"/>
    <lineage>
        <taxon>Eukaryota</taxon>
        <taxon>Metazoa</taxon>
        <taxon>Ecdysozoa</taxon>
        <taxon>Arthropoda</taxon>
        <taxon>Hexapoda</taxon>
        <taxon>Insecta</taxon>
        <taxon>Pterygota</taxon>
        <taxon>Neoptera</taxon>
        <taxon>Endopterygota</taxon>
        <taxon>Diptera</taxon>
        <taxon>Nematocera</taxon>
        <taxon>Culicoidea</taxon>
        <taxon>Culicidae</taxon>
        <taxon>Anophelinae</taxon>
        <taxon>Anopheles</taxon>
    </lineage>
</organism>
<accession>A0A2M4CDG0</accession>
<reference evidence="2" key="1">
    <citation type="submission" date="2018-01" db="EMBL/GenBank/DDBJ databases">
        <title>An insight into the sialome of Amazonian anophelines.</title>
        <authorList>
            <person name="Ribeiro J.M."/>
            <person name="Scarpassa V."/>
            <person name="Calvo E."/>
        </authorList>
    </citation>
    <scope>NUCLEOTIDE SEQUENCE</scope>
    <source>
        <tissue evidence="2">Salivary glands</tissue>
    </source>
</reference>
<protein>
    <submittedName>
        <fullName evidence="2">Putative secreted protein</fullName>
    </submittedName>
</protein>